<evidence type="ECO:0000313" key="2">
    <source>
        <dbReference type="Proteomes" id="UP001607151"/>
    </source>
</evidence>
<keyword evidence="2" id="KW-1185">Reference proteome</keyword>
<dbReference type="Pfam" id="PF11140">
    <property type="entry name" value="DUF2913"/>
    <property type="match status" value="1"/>
</dbReference>
<accession>A0ABW7J1M2</accession>
<evidence type="ECO:0000313" key="1">
    <source>
        <dbReference type="EMBL" id="MFH0267303.1"/>
    </source>
</evidence>
<sequence>MDDQDILMVSEAQIAESFDADGLMLKPLTLFIKTEHPDVIERELSVLGFFSISTSTTPEKTPMYEFTLSPLNT</sequence>
<protein>
    <submittedName>
        <fullName evidence="1">DUF2913 family protein</fullName>
    </submittedName>
</protein>
<name>A0ABW7J1M2_9VIBR</name>
<comment type="caution">
    <text evidence="1">The sequence shown here is derived from an EMBL/GenBank/DDBJ whole genome shotgun (WGS) entry which is preliminary data.</text>
</comment>
<dbReference type="RefSeq" id="WP_394608836.1">
    <property type="nucleotide sequence ID" value="NZ_JBIHSN010000004.1"/>
</dbReference>
<dbReference type="Proteomes" id="UP001607151">
    <property type="component" value="Unassembled WGS sequence"/>
</dbReference>
<reference evidence="1 2" key="1">
    <citation type="submission" date="2024-10" db="EMBL/GenBank/DDBJ databases">
        <authorList>
            <person name="Yibar A."/>
            <person name="Saticioglu I.B."/>
            <person name="Duman M."/>
            <person name="Ajmi N."/>
            <person name="Gurler F."/>
            <person name="Ay H."/>
            <person name="Onuk E."/>
            <person name="Guler S."/>
            <person name="Romalde J.L."/>
        </authorList>
    </citation>
    <scope>NUCLEOTIDE SEQUENCE [LARGE SCALE GENOMIC DNA]</scope>
    <source>
        <strain evidence="1 2">14-MA-B</strain>
    </source>
</reference>
<gene>
    <name evidence="1" type="ORF">ACGRQ9_17810</name>
</gene>
<organism evidence="1 2">
    <name type="scientific">Vibrio rumoiensis</name>
    <dbReference type="NCBI Taxonomy" id="76258"/>
    <lineage>
        <taxon>Bacteria</taxon>
        <taxon>Pseudomonadati</taxon>
        <taxon>Pseudomonadota</taxon>
        <taxon>Gammaproteobacteria</taxon>
        <taxon>Vibrionales</taxon>
        <taxon>Vibrionaceae</taxon>
        <taxon>Vibrio</taxon>
    </lineage>
</organism>
<dbReference type="EMBL" id="JBIHSN010000004">
    <property type="protein sequence ID" value="MFH0267303.1"/>
    <property type="molecule type" value="Genomic_DNA"/>
</dbReference>
<proteinExistence type="predicted"/>
<dbReference type="InterPro" id="IPR021316">
    <property type="entry name" value="DUF2913"/>
</dbReference>